<dbReference type="GO" id="GO:0043565">
    <property type="term" value="F:sequence-specific DNA binding"/>
    <property type="evidence" value="ECO:0007669"/>
    <property type="project" value="TreeGrafter"/>
</dbReference>
<dbReference type="PANTHER" id="PTHR12480:SF6">
    <property type="entry name" value="2-OXOGLUTARATE AND IRON-DEPENDENT OXYGENASE JMJD4"/>
    <property type="match status" value="1"/>
</dbReference>
<dbReference type="Proteomes" id="UP000053660">
    <property type="component" value="Unassembled WGS sequence"/>
</dbReference>
<evidence type="ECO:0000313" key="5">
    <source>
        <dbReference type="EMBL" id="KHJ82252.1"/>
    </source>
</evidence>
<evidence type="ECO:0000313" key="6">
    <source>
        <dbReference type="Proteomes" id="UP000053660"/>
    </source>
</evidence>
<accession>A0A0B1SFE3</accession>
<evidence type="ECO:0000259" key="4">
    <source>
        <dbReference type="PROSITE" id="PS51184"/>
    </source>
</evidence>
<name>A0A0B1SFE3_OESDE</name>
<dbReference type="GO" id="GO:0005634">
    <property type="term" value="C:nucleus"/>
    <property type="evidence" value="ECO:0007669"/>
    <property type="project" value="TreeGrafter"/>
</dbReference>
<dbReference type="InterPro" id="IPR003347">
    <property type="entry name" value="JmjC_dom"/>
</dbReference>
<protein>
    <recommendedName>
        <fullName evidence="3">Jumonji domain-containing protein 4</fullName>
    </recommendedName>
</protein>
<reference evidence="5 6" key="1">
    <citation type="submission" date="2014-03" db="EMBL/GenBank/DDBJ databases">
        <title>Draft genome of the hookworm Oesophagostomum dentatum.</title>
        <authorList>
            <person name="Mitreva M."/>
        </authorList>
    </citation>
    <scope>NUCLEOTIDE SEQUENCE [LARGE SCALE GENOMIC DNA]</scope>
    <source>
        <strain evidence="5 6">OD-Hann</strain>
    </source>
</reference>
<dbReference type="InterPro" id="IPR050910">
    <property type="entry name" value="JMJD6_ArgDemeth/LysHydrox"/>
</dbReference>
<dbReference type="Pfam" id="PF02373">
    <property type="entry name" value="JmjC"/>
    <property type="match status" value="1"/>
</dbReference>
<dbReference type="EMBL" id="KN580958">
    <property type="protein sequence ID" value="KHJ82252.1"/>
    <property type="molecule type" value="Genomic_DNA"/>
</dbReference>
<dbReference type="PANTHER" id="PTHR12480">
    <property type="entry name" value="ARGININE DEMETHYLASE AND LYSYL-HYDROXYLASE JMJD"/>
    <property type="match status" value="1"/>
</dbReference>
<dbReference type="GO" id="GO:0045905">
    <property type="term" value="P:positive regulation of translational termination"/>
    <property type="evidence" value="ECO:0007669"/>
    <property type="project" value="TreeGrafter"/>
</dbReference>
<evidence type="ECO:0000256" key="2">
    <source>
        <dbReference type="ARBA" id="ARBA00047762"/>
    </source>
</evidence>
<dbReference type="PROSITE" id="PS51184">
    <property type="entry name" value="JMJC"/>
    <property type="match status" value="1"/>
</dbReference>
<dbReference type="SMART" id="SM00558">
    <property type="entry name" value="JmjC"/>
    <property type="match status" value="1"/>
</dbReference>
<keyword evidence="6" id="KW-1185">Reference proteome</keyword>
<dbReference type="GO" id="GO:0005737">
    <property type="term" value="C:cytoplasm"/>
    <property type="evidence" value="ECO:0007669"/>
    <property type="project" value="TreeGrafter"/>
</dbReference>
<proteinExistence type="inferred from homology"/>
<organism evidence="5 6">
    <name type="scientific">Oesophagostomum dentatum</name>
    <name type="common">Nodular worm</name>
    <dbReference type="NCBI Taxonomy" id="61180"/>
    <lineage>
        <taxon>Eukaryota</taxon>
        <taxon>Metazoa</taxon>
        <taxon>Ecdysozoa</taxon>
        <taxon>Nematoda</taxon>
        <taxon>Chromadorea</taxon>
        <taxon>Rhabditida</taxon>
        <taxon>Rhabditina</taxon>
        <taxon>Rhabditomorpha</taxon>
        <taxon>Strongyloidea</taxon>
        <taxon>Strongylidae</taxon>
        <taxon>Oesophagostomum</taxon>
    </lineage>
</organism>
<comment type="similarity">
    <text evidence="1">Belongs to the JMJD6 family.</text>
</comment>
<evidence type="ECO:0000256" key="1">
    <source>
        <dbReference type="ARBA" id="ARBA00038068"/>
    </source>
</evidence>
<dbReference type="SUPFAM" id="SSF51197">
    <property type="entry name" value="Clavaminate synthase-like"/>
    <property type="match status" value="1"/>
</dbReference>
<evidence type="ECO:0000256" key="3">
    <source>
        <dbReference type="ARBA" id="ARBA00082904"/>
    </source>
</evidence>
<sequence>MYHVPAMLSDDWANREKWTDDDDNPFRGDYRFVYFGVKDTWTKFHSDVMSSHSWSANICGRKLWYFVPIGNENVFMQKNGQIAEDIRPYRDLWEKAGVMVMIQNPGEIVFVPTNWYHQVHNLEDALSINHNSVNVSNIQLIYEFLCRHLKAVQKEIGHLSNLFTKEEMKEQEQVGALDIITKDYHNRESSTVVEMSSLSLL</sequence>
<feature type="domain" description="JmjC" evidence="4">
    <location>
        <begin position="1"/>
        <end position="149"/>
    </location>
</feature>
<dbReference type="AlphaFoldDB" id="A0A0B1SFE3"/>
<gene>
    <name evidence="5" type="ORF">OESDEN_18056</name>
</gene>
<dbReference type="GO" id="GO:0016706">
    <property type="term" value="F:2-oxoglutarate-dependent dioxygenase activity"/>
    <property type="evidence" value="ECO:0007669"/>
    <property type="project" value="TreeGrafter"/>
</dbReference>
<dbReference type="Gene3D" id="2.60.120.650">
    <property type="entry name" value="Cupin"/>
    <property type="match status" value="1"/>
</dbReference>
<comment type="catalytic activity">
    <reaction evidence="2">
        <text>L-lysyl-[protein] + 2-oxoglutarate + O2 = 4-hydroxy-L-lysyl-[protein] + succinate + CO2</text>
        <dbReference type="Rhea" id="RHEA:57156"/>
        <dbReference type="Rhea" id="RHEA-COMP:9752"/>
        <dbReference type="Rhea" id="RHEA-COMP:15084"/>
        <dbReference type="ChEBI" id="CHEBI:15379"/>
        <dbReference type="ChEBI" id="CHEBI:16526"/>
        <dbReference type="ChEBI" id="CHEBI:16810"/>
        <dbReference type="ChEBI" id="CHEBI:29969"/>
        <dbReference type="ChEBI" id="CHEBI:30031"/>
        <dbReference type="ChEBI" id="CHEBI:141495"/>
    </reaction>
</comment>
<dbReference type="OrthoDB" id="203487at2759"/>